<accession>A0A1W5D5Q2</accession>
<dbReference type="SUPFAM" id="SSF53300">
    <property type="entry name" value="vWA-like"/>
    <property type="match status" value="1"/>
</dbReference>
<dbReference type="AlphaFoldDB" id="A0A1W5D5Q2"/>
<dbReference type="InterPro" id="IPR002035">
    <property type="entry name" value="VWF_A"/>
</dbReference>
<dbReference type="PROSITE" id="PS50234">
    <property type="entry name" value="VWFA"/>
    <property type="match status" value="1"/>
</dbReference>
<sequence>MGLAQKLAASQGASYGAPSSTAGAAAQPSHGQYQAYPGGYSGQSAQYPPQQSGYPPQGYQQYGAGPTQQATPQQIGVYKQALQECIQEKRLHSIIAPNDPRLDQWANRAASQVEQLCAQWRVPKEVGQGLVKLALFDIILYIDDSGSMQFDEGGERIKDLKLILARVAYAASLFDDDGVSIRFMNSSRQDDNVRSEPQIEAIVDSVGFKGLTPMGTSLQNKVLAPMVIKPAKEGTLRKPVLVITITDGQPAGEAQTALFDAIRNAATELGRTRYGPGAVSFQFAQVGNDQQATAFLAKLDNDPEVGSLVDCTSNYENEQVEMMKFNQDLTPELWLTKLLMGAIDSSYDTKDEQGSRPQGGQSYGAPPPAGQYGAPAGYGQQQGSYPPQQQQQYNYNQQQGGYPPQQQQQYGQGQPYNRPPPPGQPGAPAGYGQQHGTYPPQQQQQQYGYGQPPAQPRY</sequence>
<dbReference type="PANTHER" id="PTHR34706:SF2">
    <property type="entry name" value="RFEF"/>
    <property type="match status" value="1"/>
</dbReference>
<feature type="compositionally biased region" description="Low complexity" evidence="1">
    <location>
        <begin position="426"/>
        <end position="452"/>
    </location>
</feature>
<dbReference type="EMBL" id="FWEW01002370">
    <property type="protein sequence ID" value="SLM38292.1"/>
    <property type="molecule type" value="Genomic_DNA"/>
</dbReference>
<dbReference type="Gene3D" id="3.40.50.410">
    <property type="entry name" value="von Willebrand factor, type A domain"/>
    <property type="match status" value="1"/>
</dbReference>
<feature type="domain" description="VWFA" evidence="2">
    <location>
        <begin position="137"/>
        <end position="333"/>
    </location>
</feature>
<dbReference type="InterPro" id="IPR036465">
    <property type="entry name" value="vWFA_dom_sf"/>
</dbReference>
<feature type="compositionally biased region" description="Low complexity" evidence="1">
    <location>
        <begin position="370"/>
        <end position="416"/>
    </location>
</feature>
<evidence type="ECO:0000313" key="3">
    <source>
        <dbReference type="EMBL" id="SLM38292.1"/>
    </source>
</evidence>
<feature type="compositionally biased region" description="Polar residues" evidence="1">
    <location>
        <begin position="11"/>
        <end position="22"/>
    </location>
</feature>
<evidence type="ECO:0000256" key="1">
    <source>
        <dbReference type="SAM" id="MobiDB-lite"/>
    </source>
</evidence>
<keyword evidence="4" id="KW-1185">Reference proteome</keyword>
<name>A0A1W5D5Q2_9LECA</name>
<protein>
    <submittedName>
        <fullName evidence="3">von Willebrand factor, type A</fullName>
    </submittedName>
</protein>
<organism evidence="3 4">
    <name type="scientific">Lasallia pustulata</name>
    <dbReference type="NCBI Taxonomy" id="136370"/>
    <lineage>
        <taxon>Eukaryota</taxon>
        <taxon>Fungi</taxon>
        <taxon>Dikarya</taxon>
        <taxon>Ascomycota</taxon>
        <taxon>Pezizomycotina</taxon>
        <taxon>Lecanoromycetes</taxon>
        <taxon>OSLEUM clade</taxon>
        <taxon>Umbilicariomycetidae</taxon>
        <taxon>Umbilicariales</taxon>
        <taxon>Umbilicariaceae</taxon>
        <taxon>Lasallia</taxon>
    </lineage>
</organism>
<evidence type="ECO:0000313" key="4">
    <source>
        <dbReference type="Proteomes" id="UP000192927"/>
    </source>
</evidence>
<dbReference type="PANTHER" id="PTHR34706">
    <property type="entry name" value="SLR1338 PROTEIN"/>
    <property type="match status" value="1"/>
</dbReference>
<feature type="region of interest" description="Disordered" evidence="1">
    <location>
        <begin position="1"/>
        <end position="70"/>
    </location>
</feature>
<feature type="compositionally biased region" description="Low complexity" evidence="1">
    <location>
        <begin position="42"/>
        <end position="70"/>
    </location>
</feature>
<feature type="region of interest" description="Disordered" evidence="1">
    <location>
        <begin position="347"/>
        <end position="458"/>
    </location>
</feature>
<evidence type="ECO:0000259" key="2">
    <source>
        <dbReference type="PROSITE" id="PS50234"/>
    </source>
</evidence>
<proteinExistence type="predicted"/>
<dbReference type="Proteomes" id="UP000192927">
    <property type="component" value="Unassembled WGS sequence"/>
</dbReference>
<reference evidence="4" key="1">
    <citation type="submission" date="2017-03" db="EMBL/GenBank/DDBJ databases">
        <authorList>
            <person name="Sharma R."/>
            <person name="Thines M."/>
        </authorList>
    </citation>
    <scope>NUCLEOTIDE SEQUENCE [LARGE SCALE GENOMIC DNA]</scope>
</reference>